<keyword evidence="2" id="KW-0479">Metal-binding</keyword>
<comment type="caution">
    <text evidence="6">The sequence shown here is derived from an EMBL/GenBank/DDBJ whole genome shotgun (WGS) entry which is preliminary data.</text>
</comment>
<dbReference type="OrthoDB" id="4236860at2759"/>
<dbReference type="Proteomes" id="UP000635477">
    <property type="component" value="Unassembled WGS sequence"/>
</dbReference>
<dbReference type="Pfam" id="PF04082">
    <property type="entry name" value="Fungal_trans"/>
    <property type="match status" value="1"/>
</dbReference>
<evidence type="ECO:0000256" key="2">
    <source>
        <dbReference type="ARBA" id="ARBA00022723"/>
    </source>
</evidence>
<dbReference type="GO" id="GO:0000981">
    <property type="term" value="F:DNA-binding transcription factor activity, RNA polymerase II-specific"/>
    <property type="evidence" value="ECO:0007669"/>
    <property type="project" value="InterPro"/>
</dbReference>
<feature type="compositionally biased region" description="Low complexity" evidence="4">
    <location>
        <begin position="68"/>
        <end position="88"/>
    </location>
</feature>
<keyword evidence="7" id="KW-1185">Reference proteome</keyword>
<feature type="domain" description="Zn(2)-C6 fungal-type" evidence="5">
    <location>
        <begin position="157"/>
        <end position="188"/>
    </location>
</feature>
<reference evidence="6" key="2">
    <citation type="submission" date="2020-05" db="EMBL/GenBank/DDBJ databases">
        <authorList>
            <person name="Kim H.-S."/>
            <person name="Proctor R.H."/>
            <person name="Brown D.W."/>
        </authorList>
    </citation>
    <scope>NUCLEOTIDE SEQUENCE</scope>
    <source>
        <strain evidence="6">NRRL 22465</strain>
    </source>
</reference>
<evidence type="ECO:0000259" key="5">
    <source>
        <dbReference type="PROSITE" id="PS50048"/>
    </source>
</evidence>
<dbReference type="GO" id="GO:0003677">
    <property type="term" value="F:DNA binding"/>
    <property type="evidence" value="ECO:0007669"/>
    <property type="project" value="InterPro"/>
</dbReference>
<evidence type="ECO:0000313" key="6">
    <source>
        <dbReference type="EMBL" id="KAF4975697.1"/>
    </source>
</evidence>
<organism evidence="6 7">
    <name type="scientific">Fusarium zealandicum</name>
    <dbReference type="NCBI Taxonomy" id="1053134"/>
    <lineage>
        <taxon>Eukaryota</taxon>
        <taxon>Fungi</taxon>
        <taxon>Dikarya</taxon>
        <taxon>Ascomycota</taxon>
        <taxon>Pezizomycotina</taxon>
        <taxon>Sordariomycetes</taxon>
        <taxon>Hypocreomycetidae</taxon>
        <taxon>Hypocreales</taxon>
        <taxon>Nectriaceae</taxon>
        <taxon>Fusarium</taxon>
        <taxon>Fusarium staphyleae species complex</taxon>
    </lineage>
</organism>
<dbReference type="Gene3D" id="4.10.240.10">
    <property type="entry name" value="Zn(2)-C6 fungal-type DNA-binding domain"/>
    <property type="match status" value="2"/>
</dbReference>
<dbReference type="SMART" id="SM00066">
    <property type="entry name" value="GAL4"/>
    <property type="match status" value="2"/>
</dbReference>
<keyword evidence="3" id="KW-0539">Nucleus</keyword>
<dbReference type="PROSITE" id="PS50048">
    <property type="entry name" value="ZN2_CY6_FUNGAL_2"/>
    <property type="match status" value="2"/>
</dbReference>
<dbReference type="EMBL" id="JABEYC010000616">
    <property type="protein sequence ID" value="KAF4975697.1"/>
    <property type="molecule type" value="Genomic_DNA"/>
</dbReference>
<name>A0A8H4UFX0_9HYPO</name>
<feature type="compositionally biased region" description="Low complexity" evidence="4">
    <location>
        <begin position="103"/>
        <end position="115"/>
    </location>
</feature>
<dbReference type="SMART" id="SM00906">
    <property type="entry name" value="Fungal_trans"/>
    <property type="match status" value="1"/>
</dbReference>
<comment type="subcellular location">
    <subcellularLocation>
        <location evidence="1">Nucleus</location>
    </subcellularLocation>
</comment>
<dbReference type="PANTHER" id="PTHR31001">
    <property type="entry name" value="UNCHARACTERIZED TRANSCRIPTIONAL REGULATORY PROTEIN"/>
    <property type="match status" value="1"/>
</dbReference>
<proteinExistence type="predicted"/>
<evidence type="ECO:0000256" key="4">
    <source>
        <dbReference type="SAM" id="MobiDB-lite"/>
    </source>
</evidence>
<dbReference type="InterPro" id="IPR001138">
    <property type="entry name" value="Zn2Cys6_DnaBD"/>
</dbReference>
<dbReference type="CDD" id="cd12148">
    <property type="entry name" value="fungal_TF_MHR"/>
    <property type="match status" value="1"/>
</dbReference>
<reference evidence="6" key="1">
    <citation type="journal article" date="2020" name="BMC Genomics">
        <title>Correction to: Identification and distribution of gene clusters required for synthesis of sphingolipid metabolism inhibitors in diverse species of the filamentous fungus Fusarium.</title>
        <authorList>
            <person name="Kim H.S."/>
            <person name="Lohmar J.M."/>
            <person name="Busman M."/>
            <person name="Brown D.W."/>
            <person name="Naumann T.A."/>
            <person name="Divon H.H."/>
            <person name="Lysoe E."/>
            <person name="Uhlig S."/>
            <person name="Proctor R.H."/>
        </authorList>
    </citation>
    <scope>NUCLEOTIDE SEQUENCE</scope>
    <source>
        <strain evidence="6">NRRL 22465</strain>
    </source>
</reference>
<evidence type="ECO:0000313" key="7">
    <source>
        <dbReference type="Proteomes" id="UP000635477"/>
    </source>
</evidence>
<protein>
    <recommendedName>
        <fullName evidence="5">Zn(2)-C6 fungal-type domain-containing protein</fullName>
    </recommendedName>
</protein>
<dbReference type="SUPFAM" id="SSF57701">
    <property type="entry name" value="Zn2/Cys6 DNA-binding domain"/>
    <property type="match status" value="2"/>
</dbReference>
<evidence type="ECO:0000256" key="1">
    <source>
        <dbReference type="ARBA" id="ARBA00004123"/>
    </source>
</evidence>
<feature type="compositionally biased region" description="Polar residues" evidence="4">
    <location>
        <begin position="90"/>
        <end position="102"/>
    </location>
</feature>
<dbReference type="InterPro" id="IPR007219">
    <property type="entry name" value="XnlR_reg_dom"/>
</dbReference>
<dbReference type="GO" id="GO:0005634">
    <property type="term" value="C:nucleus"/>
    <property type="evidence" value="ECO:0007669"/>
    <property type="project" value="UniProtKB-SubCell"/>
</dbReference>
<evidence type="ECO:0000256" key="3">
    <source>
        <dbReference type="ARBA" id="ARBA00023242"/>
    </source>
</evidence>
<dbReference type="InterPro" id="IPR036864">
    <property type="entry name" value="Zn2-C6_fun-type_DNA-bd_sf"/>
</dbReference>
<dbReference type="Pfam" id="PF00172">
    <property type="entry name" value="Zn_clus"/>
    <property type="match status" value="2"/>
</dbReference>
<dbReference type="PROSITE" id="PS00463">
    <property type="entry name" value="ZN2_CY6_FUNGAL_1"/>
    <property type="match status" value="2"/>
</dbReference>
<dbReference type="InterPro" id="IPR050613">
    <property type="entry name" value="Sec_Metabolite_Reg"/>
</dbReference>
<feature type="region of interest" description="Disordered" evidence="4">
    <location>
        <begin position="68"/>
        <end position="147"/>
    </location>
</feature>
<sequence length="686" mass="75627">MPPQREVKTCDRCRHFKRGCDLIKPSCSRCIQAGVRCSFDTPAAAQRTSASTITVPIVDVAYSASLGSAASNPPQPSTSTSVTSSLSPGRESQPSRSSGNPTSAVASNASPASSAQTSGSGQPAAPADPAPEPDAPESNGPASSQRVVRKRKRNCLSCLRCHRLKVKCDKELPCGRCKSSGNGRDCYYSFNKGPNSGKFPCPTAQTGEDGKGPQATWQIQHKVRGSSHWRDLMTKISKLTSMDATPLALALEGVATNACLSNFSLPGNFPFGTPGAAKYFAREAVTKLVEVEKPKCQAYIQRYLDLLETVNPVLDVDLFIQEVDQYWIDPSAASLDWMSMFLMVLGMGCFSSVEEPHQATELMMAAEACLVQTPVMFRPTFLSLQSLTLMVVAKHICNPTCWAIDSCWTLLGLVVRTAFIYGLPQETGGEKDESLDVTERDARQRLWLTILYLDIKVSMCNGMPPVTRPADLCSMRNTPDWDQPDNLHMVLYRALPLVLEILGHVNSKDNQVSYTEVLRYNAQIRELMAYARRVCSSQLQRITIDIFLRRCIMVLHRPFAMHAEGPGVFPESYWGSLECSLGLLMHYREMWSSDRALRLDLVGRAFVLDFFSAALTACLHVLREDAPLAAAPVMDCQIPPRQIILDTLKSCFDIWSVERESSVCYRTGYAILMALLEVLPNESVMD</sequence>
<dbReference type="PANTHER" id="PTHR31001:SF58">
    <property type="entry name" value="ZN(II)2CYS6 TRANSCRIPTION FACTOR (EUROFUNG)"/>
    <property type="match status" value="1"/>
</dbReference>
<gene>
    <name evidence="6" type="ORF">FZEAL_7552</name>
</gene>
<accession>A0A8H4UFX0</accession>
<dbReference type="GO" id="GO:0008270">
    <property type="term" value="F:zinc ion binding"/>
    <property type="evidence" value="ECO:0007669"/>
    <property type="project" value="InterPro"/>
</dbReference>
<dbReference type="AlphaFoldDB" id="A0A8H4UFX0"/>
<dbReference type="GO" id="GO:0006351">
    <property type="term" value="P:DNA-templated transcription"/>
    <property type="evidence" value="ECO:0007669"/>
    <property type="project" value="InterPro"/>
</dbReference>
<feature type="domain" description="Zn(2)-C6 fungal-type" evidence="5">
    <location>
        <begin position="9"/>
        <end position="39"/>
    </location>
</feature>
<dbReference type="CDD" id="cd00067">
    <property type="entry name" value="GAL4"/>
    <property type="match status" value="2"/>
</dbReference>